<evidence type="ECO:0000313" key="5">
    <source>
        <dbReference type="Proteomes" id="UP000623687"/>
    </source>
</evidence>
<reference evidence="4" key="1">
    <citation type="submission" date="2019-07" db="EMBL/GenBank/DDBJ databases">
        <authorList>
            <person name="Palmer J.M."/>
        </authorList>
    </citation>
    <scope>NUCLEOTIDE SEQUENCE</scope>
    <source>
        <strain evidence="4">PC9</strain>
    </source>
</reference>
<dbReference type="EMBL" id="JACETU010000011">
    <property type="protein sequence ID" value="KAF7416361.1"/>
    <property type="molecule type" value="Genomic_DNA"/>
</dbReference>
<dbReference type="GeneID" id="59372467"/>
<sequence length="589" mass="63955">MTPAISFAVVLVFSATFVTATSALALNEAEKQSDSPSSPKASTMRQMERQLEAPFAPPPPLAVTTSSFNWWPYPLATSTPVAQPIYTMNPGIPPPPPPLPTPPSPIIVSFPLASTLATDTTTTSSSPFTSSITTQSTSSSSTPMSSSVACTTSDCPSSETSTLVHISAQPPLPSASSTAKTFPKLKPTALSAKAARTKVVIICACAAVGLIAGSVLAWFCFGCCMARRRRMGGFFRTRRRDALQAGPAYAWDAASVDIMTADQEKRGVPEVHEANNLSRGPSSFSWDIPTRAPFMEERREEGQSFLAPALPIKDRPSRTQTRKSTRSAMRRNTTKSVYSTLTGYEASPDPMSLLSDPEDDEEVLMVRKTKPYESLRKGSKTIRRELLERVRQTSGSSSLPRAAGAHSARRRVSRGHTRLNSDMIVDGGLAKELSVGEAVDETQWVEGSGFRIVEEEFKSAWDAVGQWANKSRSGSGTSSPTQDNDRKGIFSSWVGSARAEEDRYTPIPTRSSPSKSSTRSNRPTRFQPRETRGAHGERKERPGVPRVDSSVLPRSPPQIMSPPLASQLFFTPQIPQEPSGDPNHAHWRR</sequence>
<keyword evidence="2" id="KW-0472">Membrane</keyword>
<feature type="region of interest" description="Disordered" evidence="1">
    <location>
        <begin position="121"/>
        <end position="145"/>
    </location>
</feature>
<keyword evidence="3" id="KW-0732">Signal</keyword>
<keyword evidence="2" id="KW-1133">Transmembrane helix</keyword>
<comment type="caution">
    <text evidence="4">The sequence shown here is derived from an EMBL/GenBank/DDBJ whole genome shotgun (WGS) entry which is preliminary data.</text>
</comment>
<feature type="compositionally biased region" description="Polar residues" evidence="1">
    <location>
        <begin position="34"/>
        <end position="45"/>
    </location>
</feature>
<feature type="compositionally biased region" description="Polar residues" evidence="1">
    <location>
        <begin position="468"/>
        <end position="482"/>
    </location>
</feature>
<gene>
    <name evidence="4" type="ORF">PC9H_002626</name>
</gene>
<evidence type="ECO:0008006" key="6">
    <source>
        <dbReference type="Google" id="ProtNLM"/>
    </source>
</evidence>
<evidence type="ECO:0000256" key="1">
    <source>
        <dbReference type="SAM" id="MobiDB-lite"/>
    </source>
</evidence>
<feature type="compositionally biased region" description="Basic and acidic residues" evidence="1">
    <location>
        <begin position="527"/>
        <end position="543"/>
    </location>
</feature>
<dbReference type="Proteomes" id="UP000623687">
    <property type="component" value="Unassembled WGS sequence"/>
</dbReference>
<organism evidence="4 5">
    <name type="scientific">Pleurotus ostreatus</name>
    <name type="common">Oyster mushroom</name>
    <name type="synonym">White-rot fungus</name>
    <dbReference type="NCBI Taxonomy" id="5322"/>
    <lineage>
        <taxon>Eukaryota</taxon>
        <taxon>Fungi</taxon>
        <taxon>Dikarya</taxon>
        <taxon>Basidiomycota</taxon>
        <taxon>Agaricomycotina</taxon>
        <taxon>Agaricomycetes</taxon>
        <taxon>Agaricomycetidae</taxon>
        <taxon>Agaricales</taxon>
        <taxon>Pleurotineae</taxon>
        <taxon>Pleurotaceae</taxon>
        <taxon>Pleurotus</taxon>
    </lineage>
</organism>
<feature type="region of interest" description="Disordered" evidence="1">
    <location>
        <begin position="28"/>
        <end position="47"/>
    </location>
</feature>
<keyword evidence="2" id="KW-0812">Transmembrane</keyword>
<feature type="region of interest" description="Disordered" evidence="1">
    <location>
        <begin position="390"/>
        <end position="415"/>
    </location>
</feature>
<feature type="region of interest" description="Disordered" evidence="1">
    <location>
        <begin position="315"/>
        <end position="336"/>
    </location>
</feature>
<protein>
    <recommendedName>
        <fullName evidence="6">Transmembrane protein</fullName>
    </recommendedName>
</protein>
<proteinExistence type="predicted"/>
<evidence type="ECO:0000256" key="2">
    <source>
        <dbReference type="SAM" id="Phobius"/>
    </source>
</evidence>
<keyword evidence="5" id="KW-1185">Reference proteome</keyword>
<feature type="signal peptide" evidence="3">
    <location>
        <begin position="1"/>
        <end position="23"/>
    </location>
</feature>
<feature type="transmembrane region" description="Helical" evidence="2">
    <location>
        <begin position="199"/>
        <end position="221"/>
    </location>
</feature>
<dbReference type="RefSeq" id="XP_036625908.1">
    <property type="nucleotide sequence ID" value="XM_036772262.1"/>
</dbReference>
<dbReference type="AlphaFoldDB" id="A0A8H6ZK95"/>
<feature type="chain" id="PRO_5034622048" description="Transmembrane protein" evidence="3">
    <location>
        <begin position="24"/>
        <end position="589"/>
    </location>
</feature>
<feature type="region of interest" description="Disordered" evidence="1">
    <location>
        <begin position="468"/>
        <end position="589"/>
    </location>
</feature>
<evidence type="ECO:0000313" key="4">
    <source>
        <dbReference type="EMBL" id="KAF7416361.1"/>
    </source>
</evidence>
<feature type="compositionally biased region" description="Low complexity" evidence="1">
    <location>
        <begin position="505"/>
        <end position="525"/>
    </location>
</feature>
<dbReference type="VEuPathDB" id="FungiDB:PC9H_002626"/>
<name>A0A8H6ZK95_PLEOS</name>
<dbReference type="OrthoDB" id="3269515at2759"/>
<feature type="compositionally biased region" description="Basic residues" evidence="1">
    <location>
        <begin position="320"/>
        <end position="333"/>
    </location>
</feature>
<accession>A0A8H6ZK95</accession>
<evidence type="ECO:0000256" key="3">
    <source>
        <dbReference type="SAM" id="SignalP"/>
    </source>
</evidence>